<dbReference type="InterPro" id="IPR051270">
    <property type="entry name" value="Tyrosine-tRNA_ligase_regulator"/>
</dbReference>
<dbReference type="PROSITE" id="PS50886">
    <property type="entry name" value="TRBD"/>
    <property type="match status" value="1"/>
</dbReference>
<dbReference type="InParanoid" id="T0SAP7"/>
<evidence type="ECO:0000313" key="6">
    <source>
        <dbReference type="EMBL" id="EQC39902.1"/>
    </source>
</evidence>
<reference evidence="6 7" key="1">
    <citation type="submission" date="2012-04" db="EMBL/GenBank/DDBJ databases">
        <title>The Genome Sequence of Saprolegnia declina VS20.</title>
        <authorList>
            <consortium name="The Broad Institute Genome Sequencing Platform"/>
            <person name="Russ C."/>
            <person name="Nusbaum C."/>
            <person name="Tyler B."/>
            <person name="van West P."/>
            <person name="Dieguez-Uribeondo J."/>
            <person name="de Bruijn I."/>
            <person name="Tripathy S."/>
            <person name="Jiang R."/>
            <person name="Young S.K."/>
            <person name="Zeng Q."/>
            <person name="Gargeya S."/>
            <person name="Fitzgerald M."/>
            <person name="Haas B."/>
            <person name="Abouelleil A."/>
            <person name="Alvarado L."/>
            <person name="Arachchi H.M."/>
            <person name="Berlin A."/>
            <person name="Chapman S.B."/>
            <person name="Goldberg J."/>
            <person name="Griggs A."/>
            <person name="Gujja S."/>
            <person name="Hansen M."/>
            <person name="Howarth C."/>
            <person name="Imamovic A."/>
            <person name="Larimer J."/>
            <person name="McCowen C."/>
            <person name="Montmayeur A."/>
            <person name="Murphy C."/>
            <person name="Neiman D."/>
            <person name="Pearson M."/>
            <person name="Priest M."/>
            <person name="Roberts A."/>
            <person name="Saif S."/>
            <person name="Shea T."/>
            <person name="Sisk P."/>
            <person name="Sykes S."/>
            <person name="Wortman J."/>
            <person name="Nusbaum C."/>
            <person name="Birren B."/>
        </authorList>
    </citation>
    <scope>NUCLEOTIDE SEQUENCE [LARGE SCALE GENOMIC DNA]</scope>
    <source>
        <strain evidence="6 7">VS20</strain>
    </source>
</reference>
<dbReference type="FunFam" id="2.40.50.140:FF:000225">
    <property type="entry name" value="tyrosine--tRNA ligase, cytoplasmic"/>
    <property type="match status" value="1"/>
</dbReference>
<dbReference type="InterPro" id="IPR036282">
    <property type="entry name" value="Glutathione-S-Trfase_C_sf"/>
</dbReference>
<dbReference type="GO" id="GO:0032991">
    <property type="term" value="C:protein-containing complex"/>
    <property type="evidence" value="ECO:0007669"/>
    <property type="project" value="UniProtKB-ARBA"/>
</dbReference>
<keyword evidence="2 3" id="KW-0694">RNA-binding</keyword>
<dbReference type="Gene3D" id="2.40.50.140">
    <property type="entry name" value="Nucleic acid-binding proteins"/>
    <property type="match status" value="1"/>
</dbReference>
<dbReference type="AlphaFoldDB" id="T0SAP7"/>
<dbReference type="InterPro" id="IPR012340">
    <property type="entry name" value="NA-bd_OB-fold"/>
</dbReference>
<dbReference type="Pfam" id="PF01588">
    <property type="entry name" value="tRNA_bind"/>
    <property type="match status" value="1"/>
</dbReference>
<feature type="compositionally biased region" description="Basic and acidic residues" evidence="4">
    <location>
        <begin position="199"/>
        <end position="216"/>
    </location>
</feature>
<dbReference type="Proteomes" id="UP000030762">
    <property type="component" value="Unassembled WGS sequence"/>
</dbReference>
<organism evidence="6 7">
    <name type="scientific">Saprolegnia diclina (strain VS20)</name>
    <dbReference type="NCBI Taxonomy" id="1156394"/>
    <lineage>
        <taxon>Eukaryota</taxon>
        <taxon>Sar</taxon>
        <taxon>Stramenopiles</taxon>
        <taxon>Oomycota</taxon>
        <taxon>Saprolegniomycetes</taxon>
        <taxon>Saprolegniales</taxon>
        <taxon>Saprolegniaceae</taxon>
        <taxon>Saprolegnia</taxon>
    </lineage>
</organism>
<name>T0SAP7_SAPDV</name>
<evidence type="ECO:0000256" key="2">
    <source>
        <dbReference type="ARBA" id="ARBA00022884"/>
    </source>
</evidence>
<dbReference type="Pfam" id="PF21972">
    <property type="entry name" value="Arc1p_N_like"/>
    <property type="match status" value="1"/>
</dbReference>
<dbReference type="SUPFAM" id="SSF47616">
    <property type="entry name" value="GST C-terminal domain-like"/>
    <property type="match status" value="1"/>
</dbReference>
<keyword evidence="7" id="KW-1185">Reference proteome</keyword>
<dbReference type="STRING" id="1156394.T0SAP7"/>
<dbReference type="OrthoDB" id="19141at2759"/>
<dbReference type="VEuPathDB" id="FungiDB:SDRG_02558"/>
<dbReference type="RefSeq" id="XP_008606376.1">
    <property type="nucleotide sequence ID" value="XM_008608154.1"/>
</dbReference>
<keyword evidence="1 3" id="KW-0820">tRNA-binding</keyword>
<dbReference type="GO" id="GO:0000049">
    <property type="term" value="F:tRNA binding"/>
    <property type="evidence" value="ECO:0007669"/>
    <property type="project" value="UniProtKB-UniRule"/>
</dbReference>
<dbReference type="EMBL" id="JH767137">
    <property type="protein sequence ID" value="EQC39902.1"/>
    <property type="molecule type" value="Genomic_DNA"/>
</dbReference>
<feature type="region of interest" description="Disordered" evidence="4">
    <location>
        <begin position="180"/>
        <end position="227"/>
    </location>
</feature>
<dbReference type="FunCoup" id="T0SAP7">
    <property type="interactions" value="85"/>
</dbReference>
<protein>
    <recommendedName>
        <fullName evidence="5">tRNA-binding domain-containing protein</fullName>
    </recommendedName>
</protein>
<evidence type="ECO:0000256" key="1">
    <source>
        <dbReference type="ARBA" id="ARBA00022555"/>
    </source>
</evidence>
<evidence type="ECO:0000256" key="4">
    <source>
        <dbReference type="SAM" id="MobiDB-lite"/>
    </source>
</evidence>
<dbReference type="PANTHER" id="PTHR11586">
    <property type="entry name" value="TRNA-AMINOACYLATION COFACTOR ARC1 FAMILY MEMBER"/>
    <property type="match status" value="1"/>
</dbReference>
<feature type="domain" description="TRNA-binding" evidence="5">
    <location>
        <begin position="233"/>
        <end position="339"/>
    </location>
</feature>
<dbReference type="GeneID" id="19943285"/>
<dbReference type="InterPro" id="IPR053836">
    <property type="entry name" value="Arc1-like_N"/>
</dbReference>
<proteinExistence type="predicted"/>
<dbReference type="Gene3D" id="1.20.1050.130">
    <property type="match status" value="1"/>
</dbReference>
<evidence type="ECO:0000313" key="7">
    <source>
        <dbReference type="Proteomes" id="UP000030762"/>
    </source>
</evidence>
<dbReference type="CDD" id="cd02799">
    <property type="entry name" value="tRNA_bind_EMAP-II_like"/>
    <property type="match status" value="1"/>
</dbReference>
<dbReference type="PANTHER" id="PTHR11586:SF33">
    <property type="entry name" value="AMINOACYL TRNA SYNTHASE COMPLEX-INTERACTING MULTIFUNCTIONAL PROTEIN 1"/>
    <property type="match status" value="1"/>
</dbReference>
<sequence>MSLSLDKSEESVFLRFAARFCGVKTSSAAHGDIRLKLGNVILNETNTIVRYFARAADRELELSGTTPLEQAEISEWMSVASNQRANESLNNKGQWSLLDAHLASRVYFVGNRPTLADATLFYVIYKAFVKSHGAVSKHVNLRRWFNQLQHTVGIRGFETMPIIDVAVHQHLLMVHTTTTAPAADKKAPVTDEAAPASKAKPDAKTDGKAKKEDKPKKEKKAAAPAPVVDAQPDITKLDIRVGKIVKVWKHETADKLYCEEIDVGEDAPRQIASGLVKHYSLEQMEGRMCLVMCNLKARALVGFKSHGMVLCAVKTDADGTEKVAFVEPPAGAKPGERIVYEGLTGEPLSPAQVEKQKVLVTAGEGLKSDATGIAMWKDHKFMTSAGPCSSPSITNGILR</sequence>
<dbReference type="InterPro" id="IPR002547">
    <property type="entry name" value="tRNA-bd_dom"/>
</dbReference>
<dbReference type="eggNOG" id="KOG2241">
    <property type="taxonomic scope" value="Eukaryota"/>
</dbReference>
<evidence type="ECO:0000259" key="5">
    <source>
        <dbReference type="PROSITE" id="PS50886"/>
    </source>
</evidence>
<dbReference type="SUPFAM" id="SSF50249">
    <property type="entry name" value="Nucleic acid-binding proteins"/>
    <property type="match status" value="1"/>
</dbReference>
<accession>T0SAP7</accession>
<gene>
    <name evidence="6" type="ORF">SDRG_02558</name>
</gene>
<dbReference type="OMA" id="QVCRTVC"/>
<evidence type="ECO:0000256" key="3">
    <source>
        <dbReference type="PROSITE-ProRule" id="PRU00209"/>
    </source>
</evidence>